<dbReference type="PANTHER" id="PTHR30231">
    <property type="entry name" value="DNA POLYMERASE III SUBUNIT EPSILON"/>
    <property type="match status" value="1"/>
</dbReference>
<organism evidence="2 3">
    <name type="scientific">Geomonas silvestris</name>
    <dbReference type="NCBI Taxonomy" id="2740184"/>
    <lineage>
        <taxon>Bacteria</taxon>
        <taxon>Pseudomonadati</taxon>
        <taxon>Thermodesulfobacteriota</taxon>
        <taxon>Desulfuromonadia</taxon>
        <taxon>Geobacterales</taxon>
        <taxon>Geobacteraceae</taxon>
        <taxon>Geomonas</taxon>
    </lineage>
</organism>
<evidence type="ECO:0000313" key="2">
    <source>
        <dbReference type="EMBL" id="GFO60204.1"/>
    </source>
</evidence>
<accession>A0A6V8MJU0</accession>
<name>A0A6V8MJU0_9BACT</name>
<dbReference type="GO" id="GO:0008408">
    <property type="term" value="F:3'-5' exonuclease activity"/>
    <property type="evidence" value="ECO:0007669"/>
    <property type="project" value="TreeGrafter"/>
</dbReference>
<reference evidence="3" key="1">
    <citation type="submission" date="2020-06" db="EMBL/GenBank/DDBJ databases">
        <title>Draft genomic sequence of Geomonas sp. Red330.</title>
        <authorList>
            <person name="Itoh H."/>
            <person name="Zhenxing X."/>
            <person name="Ushijima N."/>
            <person name="Masuda Y."/>
            <person name="Shiratori Y."/>
            <person name="Senoo K."/>
        </authorList>
    </citation>
    <scope>NUCLEOTIDE SEQUENCE [LARGE SCALE GENOMIC DNA]</scope>
    <source>
        <strain evidence="3">Red330</strain>
    </source>
</reference>
<dbReference type="InterPro" id="IPR013520">
    <property type="entry name" value="Ribonucl_H"/>
</dbReference>
<dbReference type="Proteomes" id="UP000556026">
    <property type="component" value="Unassembled WGS sequence"/>
</dbReference>
<dbReference type="InterPro" id="IPR012337">
    <property type="entry name" value="RNaseH-like_sf"/>
</dbReference>
<protein>
    <submittedName>
        <fullName evidence="2">DNA polymerase III subunit epsilon</fullName>
    </submittedName>
</protein>
<dbReference type="EMBL" id="BLXX01000007">
    <property type="protein sequence ID" value="GFO60204.1"/>
    <property type="molecule type" value="Genomic_DNA"/>
</dbReference>
<dbReference type="RefSeq" id="WP_183355019.1">
    <property type="nucleotide sequence ID" value="NZ_BLXX01000007.1"/>
</dbReference>
<sequence>MGKAAKGSGGGPMNALEIEIAIAALHSTGDFQVLRRLDLERETRFARASQQGKIAICLDTETTGINHLQDKVIELGMVAFEYLPETGEITRVLGRYNGFEDPGFPLPDEIKEITGITDDMVAGQSFDDAEVQNLAASASLVIAHNAAFDRKFVETRFPVFRDTPWACTVSQIDWKSERISSRTLDYLLFKICGLTIHAHRALDDAEGVLGLLLGRLPVTEFPIFKALLESATQTTSRLSAVGAPFDKKDLLKDRGYRWSDGTQGTAKAWWRDVPSHEERQELEYLAREVYPRGNADAVQIKRIDALTRFSVRE</sequence>
<keyword evidence="3" id="KW-1185">Reference proteome</keyword>
<dbReference type="CDD" id="cd06127">
    <property type="entry name" value="DEDDh"/>
    <property type="match status" value="1"/>
</dbReference>
<comment type="caution">
    <text evidence="2">The sequence shown here is derived from an EMBL/GenBank/DDBJ whole genome shotgun (WGS) entry which is preliminary data.</text>
</comment>
<dbReference type="GO" id="GO:0003676">
    <property type="term" value="F:nucleic acid binding"/>
    <property type="evidence" value="ECO:0007669"/>
    <property type="project" value="InterPro"/>
</dbReference>
<dbReference type="GO" id="GO:0045004">
    <property type="term" value="P:DNA replication proofreading"/>
    <property type="evidence" value="ECO:0007669"/>
    <property type="project" value="TreeGrafter"/>
</dbReference>
<dbReference type="NCBIfam" id="NF006615">
    <property type="entry name" value="PRK09182.1"/>
    <property type="match status" value="1"/>
</dbReference>
<gene>
    <name evidence="2" type="ORF">GMST_25290</name>
</gene>
<dbReference type="PANTHER" id="PTHR30231:SF37">
    <property type="entry name" value="EXODEOXYRIBONUCLEASE 10"/>
    <property type="match status" value="1"/>
</dbReference>
<dbReference type="SMART" id="SM00479">
    <property type="entry name" value="EXOIII"/>
    <property type="match status" value="1"/>
</dbReference>
<dbReference type="InterPro" id="IPR036397">
    <property type="entry name" value="RNaseH_sf"/>
</dbReference>
<evidence type="ECO:0000259" key="1">
    <source>
        <dbReference type="SMART" id="SM00479"/>
    </source>
</evidence>
<dbReference type="Gene3D" id="3.30.420.10">
    <property type="entry name" value="Ribonuclease H-like superfamily/Ribonuclease H"/>
    <property type="match status" value="1"/>
</dbReference>
<proteinExistence type="predicted"/>
<dbReference type="Pfam" id="PF00929">
    <property type="entry name" value="RNase_T"/>
    <property type="match status" value="1"/>
</dbReference>
<feature type="domain" description="Exonuclease" evidence="1">
    <location>
        <begin position="54"/>
        <end position="221"/>
    </location>
</feature>
<evidence type="ECO:0000313" key="3">
    <source>
        <dbReference type="Proteomes" id="UP000556026"/>
    </source>
</evidence>
<dbReference type="SUPFAM" id="SSF53098">
    <property type="entry name" value="Ribonuclease H-like"/>
    <property type="match status" value="1"/>
</dbReference>
<dbReference type="AlphaFoldDB" id="A0A6V8MJU0"/>
<dbReference type="GO" id="GO:0005829">
    <property type="term" value="C:cytosol"/>
    <property type="evidence" value="ECO:0007669"/>
    <property type="project" value="TreeGrafter"/>
</dbReference>